<proteinExistence type="inferred from homology"/>
<comment type="caution">
    <text evidence="7">The sequence shown here is derived from an EMBL/GenBank/DDBJ whole genome shotgun (WGS) entry which is preliminary data.</text>
</comment>
<dbReference type="AlphaFoldDB" id="A0A011NV17"/>
<comment type="similarity">
    <text evidence="5">Belongs to the DarP family.</text>
</comment>
<evidence type="ECO:0000313" key="8">
    <source>
        <dbReference type="Proteomes" id="UP000022141"/>
    </source>
</evidence>
<dbReference type="Proteomes" id="UP000022141">
    <property type="component" value="Unassembled WGS sequence"/>
</dbReference>
<evidence type="ECO:0000256" key="4">
    <source>
        <dbReference type="ARBA" id="ARBA00022884"/>
    </source>
</evidence>
<dbReference type="eggNOG" id="COG3028">
    <property type="taxonomic scope" value="Bacteria"/>
</dbReference>
<evidence type="ECO:0000256" key="3">
    <source>
        <dbReference type="ARBA" id="ARBA00022730"/>
    </source>
</evidence>
<gene>
    <name evidence="7" type="primary">yjgA</name>
    <name evidence="5" type="synonym">darP</name>
    <name evidence="7" type="ORF">AW11_02988</name>
</gene>
<dbReference type="PIRSF" id="PIRSF016183">
    <property type="entry name" value="UCP016183"/>
    <property type="match status" value="1"/>
</dbReference>
<dbReference type="InterPro" id="IPR006839">
    <property type="entry name" value="DarP"/>
</dbReference>
<name>A0A011NV17_ACCRE</name>
<evidence type="ECO:0000256" key="1">
    <source>
        <dbReference type="ARBA" id="ARBA00022490"/>
    </source>
</evidence>
<dbReference type="CDD" id="cd16331">
    <property type="entry name" value="YjgA-like"/>
    <property type="match status" value="1"/>
</dbReference>
<keyword evidence="4 5" id="KW-0694">RNA-binding</keyword>
<dbReference type="PATRIC" id="fig|1454004.3.peg.3081"/>
<evidence type="ECO:0000256" key="5">
    <source>
        <dbReference type="HAMAP-Rule" id="MF_00765"/>
    </source>
</evidence>
<comment type="subcellular location">
    <subcellularLocation>
        <location evidence="5">Cytoplasm</location>
    </subcellularLocation>
    <text evidence="5">Associates with late stage pre-50S ribosomal subunits.</text>
</comment>
<dbReference type="PANTHER" id="PTHR38101">
    <property type="entry name" value="UPF0307 PROTEIN YJGA"/>
    <property type="match status" value="1"/>
</dbReference>
<dbReference type="PANTHER" id="PTHR38101:SF1">
    <property type="entry name" value="UPF0307 PROTEIN YJGA"/>
    <property type="match status" value="1"/>
</dbReference>
<reference evidence="7" key="1">
    <citation type="submission" date="2014-02" db="EMBL/GenBank/DDBJ databases">
        <title>Expanding our view of genomic diversity in Candidatus Accumulibacter clades.</title>
        <authorList>
            <person name="Skennerton C.T."/>
            <person name="Barr J.J."/>
            <person name="Slater F.R."/>
            <person name="Bond P.L."/>
            <person name="Tyson G.W."/>
        </authorList>
    </citation>
    <scope>NUCLEOTIDE SEQUENCE [LARGE SCALE GENOMIC DNA]</scope>
</reference>
<feature type="region of interest" description="Disordered" evidence="6">
    <location>
        <begin position="1"/>
        <end position="20"/>
    </location>
</feature>
<evidence type="ECO:0000256" key="6">
    <source>
        <dbReference type="SAM" id="MobiDB-lite"/>
    </source>
</evidence>
<dbReference type="GO" id="GO:1902626">
    <property type="term" value="P:assembly of large subunit precursor of preribosome"/>
    <property type="evidence" value="ECO:0007669"/>
    <property type="project" value="UniProtKB-UniRule"/>
</dbReference>
<accession>A0A011NV17</accession>
<evidence type="ECO:0000313" key="7">
    <source>
        <dbReference type="EMBL" id="EXI86538.1"/>
    </source>
</evidence>
<dbReference type="NCBIfam" id="NF003593">
    <property type="entry name" value="PRK05255.1-1"/>
    <property type="match status" value="1"/>
</dbReference>
<dbReference type="STRING" id="1454004.AW11_02988"/>
<feature type="compositionally biased region" description="Acidic residues" evidence="6">
    <location>
        <begin position="1"/>
        <end position="10"/>
    </location>
</feature>
<keyword evidence="1 5" id="KW-0963">Cytoplasm</keyword>
<keyword evidence="3 5" id="KW-0699">rRNA-binding</keyword>
<protein>
    <recommendedName>
        <fullName evidence="5">Dual-action ribosomal maturation protein DarP</fullName>
    </recommendedName>
    <alternativeName>
        <fullName evidence="5">Large ribosomal subunit assembly factor DarP</fullName>
    </alternativeName>
</protein>
<dbReference type="EMBL" id="JEMY01000043">
    <property type="protein sequence ID" value="EXI86538.1"/>
    <property type="molecule type" value="Genomic_DNA"/>
</dbReference>
<dbReference type="Gene3D" id="1.10.60.30">
    <property type="entry name" value="PSPTO4464-like domains"/>
    <property type="match status" value="2"/>
</dbReference>
<dbReference type="GO" id="GO:0043022">
    <property type="term" value="F:ribosome binding"/>
    <property type="evidence" value="ECO:0007669"/>
    <property type="project" value="UniProtKB-UniRule"/>
</dbReference>
<dbReference type="SUPFAM" id="SSF158710">
    <property type="entry name" value="PSPTO4464-like"/>
    <property type="match status" value="1"/>
</dbReference>
<dbReference type="HAMAP" id="MF_00765">
    <property type="entry name" value="DarP"/>
    <property type="match status" value="1"/>
</dbReference>
<dbReference type="InterPro" id="IPR023153">
    <property type="entry name" value="DarP_sf"/>
</dbReference>
<dbReference type="GO" id="GO:0005829">
    <property type="term" value="C:cytosol"/>
    <property type="evidence" value="ECO:0007669"/>
    <property type="project" value="TreeGrafter"/>
</dbReference>
<keyword evidence="2 5" id="KW-0690">Ribosome biogenesis</keyword>
<sequence>MTPPEEEEEAGPPSKTQRKRAMEELQALGEELVELAPDRLKKIDLPEDLRTAVRAAQRMTRHDEARRRQLQYIGRVMRDIDDPEPIRHSLAALRGDSAEETGRLHRIERLRTALLADESVLYGIAEDFPAVDLQHLRSLRRAALNEQEQGKPPRNYRAIFQFLKELEGGGNTALRGE</sequence>
<comment type="function">
    <text evidence="5">Member of a network of 50S ribosomal subunit biogenesis factors which assembles along the 30S-50S interface, preventing incorrect 23S rRNA structures from forming. Promotes peptidyl transferase center (PTC) maturation.</text>
</comment>
<organism evidence="7 8">
    <name type="scientific">Accumulibacter regalis</name>
    <dbReference type="NCBI Taxonomy" id="522306"/>
    <lineage>
        <taxon>Bacteria</taxon>
        <taxon>Pseudomonadati</taxon>
        <taxon>Pseudomonadota</taxon>
        <taxon>Betaproteobacteria</taxon>
        <taxon>Candidatus Accumulibacter</taxon>
    </lineage>
</organism>
<keyword evidence="8" id="KW-1185">Reference proteome</keyword>
<evidence type="ECO:0000256" key="2">
    <source>
        <dbReference type="ARBA" id="ARBA00022517"/>
    </source>
</evidence>
<dbReference type="GO" id="GO:0019843">
    <property type="term" value="F:rRNA binding"/>
    <property type="evidence" value="ECO:0007669"/>
    <property type="project" value="UniProtKB-UniRule"/>
</dbReference>
<dbReference type="Pfam" id="PF04751">
    <property type="entry name" value="DarP"/>
    <property type="match status" value="1"/>
</dbReference>